<sequence length="118" mass="12633">MRIVLLIPALILLGVEPGVAASVPDLPGLERAWHGCVREAYGRQPSSQSRLAAERSALDECKDREDAYVAAILAARITEEAAPGQGARAMASRAMAWASSVAGSMIDPVSSWLRSFRR</sequence>
<evidence type="ECO:0008006" key="4">
    <source>
        <dbReference type="Google" id="ProtNLM"/>
    </source>
</evidence>
<accession>A0A6N6MUL5</accession>
<evidence type="ECO:0000256" key="1">
    <source>
        <dbReference type="SAM" id="SignalP"/>
    </source>
</evidence>
<keyword evidence="1" id="KW-0732">Signal</keyword>
<feature type="signal peptide" evidence="1">
    <location>
        <begin position="1"/>
        <end position="20"/>
    </location>
</feature>
<name>A0A6N6MUL5_9HYPH</name>
<dbReference type="AlphaFoldDB" id="A0A6N6MUL5"/>
<proteinExistence type="predicted"/>
<dbReference type="EMBL" id="VZZJ01000005">
    <property type="protein sequence ID" value="KAB1074418.1"/>
    <property type="molecule type" value="Genomic_DNA"/>
</dbReference>
<comment type="caution">
    <text evidence="2">The sequence shown here is derived from an EMBL/GenBank/DDBJ whole genome shotgun (WGS) entry which is preliminary data.</text>
</comment>
<keyword evidence="3" id="KW-1185">Reference proteome</keyword>
<evidence type="ECO:0000313" key="2">
    <source>
        <dbReference type="EMBL" id="KAB1074418.1"/>
    </source>
</evidence>
<dbReference type="Proteomes" id="UP000441523">
    <property type="component" value="Unassembled WGS sequence"/>
</dbReference>
<gene>
    <name evidence="2" type="ORF">F6X51_08635</name>
</gene>
<reference evidence="2 3" key="1">
    <citation type="submission" date="2019-09" db="EMBL/GenBank/DDBJ databases">
        <title>YIM 132548 draft genome.</title>
        <authorList>
            <person name="Jiang L."/>
        </authorList>
    </citation>
    <scope>NUCLEOTIDE SEQUENCE [LARGE SCALE GENOMIC DNA]</scope>
    <source>
        <strain evidence="2 3">YIM 132548</strain>
    </source>
</reference>
<evidence type="ECO:0000313" key="3">
    <source>
        <dbReference type="Proteomes" id="UP000441523"/>
    </source>
</evidence>
<dbReference type="RefSeq" id="WP_150962814.1">
    <property type="nucleotide sequence ID" value="NZ_VZZJ01000005.1"/>
</dbReference>
<organism evidence="2 3">
    <name type="scientific">Methylobacterium planeticum</name>
    <dbReference type="NCBI Taxonomy" id="2615211"/>
    <lineage>
        <taxon>Bacteria</taxon>
        <taxon>Pseudomonadati</taxon>
        <taxon>Pseudomonadota</taxon>
        <taxon>Alphaproteobacteria</taxon>
        <taxon>Hyphomicrobiales</taxon>
        <taxon>Methylobacteriaceae</taxon>
        <taxon>Methylobacterium</taxon>
    </lineage>
</organism>
<protein>
    <recommendedName>
        <fullName evidence="4">DUF1311 domain-containing protein</fullName>
    </recommendedName>
</protein>
<feature type="chain" id="PRO_5026830013" description="DUF1311 domain-containing protein" evidence="1">
    <location>
        <begin position="21"/>
        <end position="118"/>
    </location>
</feature>